<evidence type="ECO:0000256" key="4">
    <source>
        <dbReference type="ARBA" id="ARBA00022692"/>
    </source>
</evidence>
<feature type="transmembrane region" description="Helical" evidence="9">
    <location>
        <begin position="127"/>
        <end position="145"/>
    </location>
</feature>
<reference evidence="10 11" key="1">
    <citation type="submission" date="2018-11" db="EMBL/GenBank/DDBJ databases">
        <title>Sequencing the genomes of 1000 actinobacteria strains.</title>
        <authorList>
            <person name="Klenk H.-P."/>
        </authorList>
    </citation>
    <scope>NUCLEOTIDE SEQUENCE [LARGE SCALE GENOMIC DNA]</scope>
    <source>
        <strain evidence="10 11">DSM 44780</strain>
    </source>
</reference>
<evidence type="ECO:0000256" key="2">
    <source>
        <dbReference type="ARBA" id="ARBA00006434"/>
    </source>
</evidence>
<feature type="transmembrane region" description="Helical" evidence="9">
    <location>
        <begin position="481"/>
        <end position="503"/>
    </location>
</feature>
<feature type="transmembrane region" description="Helical" evidence="9">
    <location>
        <begin position="196"/>
        <end position="215"/>
    </location>
</feature>
<feature type="transmembrane region" description="Helical" evidence="9">
    <location>
        <begin position="6"/>
        <end position="27"/>
    </location>
</feature>
<evidence type="ECO:0000256" key="3">
    <source>
        <dbReference type="ARBA" id="ARBA00022448"/>
    </source>
</evidence>
<comment type="subcellular location">
    <subcellularLocation>
        <location evidence="1">Membrane</location>
        <topology evidence="1">Multi-pass membrane protein</topology>
    </subcellularLocation>
</comment>
<dbReference type="Proteomes" id="UP000267408">
    <property type="component" value="Unassembled WGS sequence"/>
</dbReference>
<dbReference type="PANTHER" id="PTHR48086:SF8">
    <property type="entry name" value="MONOCARBOXYLIC ACID PERMEASE"/>
    <property type="match status" value="1"/>
</dbReference>
<evidence type="ECO:0000256" key="8">
    <source>
        <dbReference type="SAM" id="MobiDB-lite"/>
    </source>
</evidence>
<dbReference type="NCBIfam" id="NF046076">
    <property type="entry name" value="monocarbox_MctP"/>
    <property type="match status" value="1"/>
</dbReference>
<evidence type="ECO:0000256" key="7">
    <source>
        <dbReference type="RuleBase" id="RU362091"/>
    </source>
</evidence>
<feature type="transmembrane region" description="Helical" evidence="9">
    <location>
        <begin position="440"/>
        <end position="461"/>
    </location>
</feature>
<comment type="similarity">
    <text evidence="2 7">Belongs to the sodium:solute symporter (SSF) (TC 2.A.21) family.</text>
</comment>
<dbReference type="CDD" id="cd10322">
    <property type="entry name" value="SLC5sbd"/>
    <property type="match status" value="1"/>
</dbReference>
<proteinExistence type="inferred from homology"/>
<keyword evidence="4 9" id="KW-0812">Transmembrane</keyword>
<feature type="transmembrane region" description="Helical" evidence="9">
    <location>
        <begin position="289"/>
        <end position="314"/>
    </location>
</feature>
<feature type="region of interest" description="Disordered" evidence="8">
    <location>
        <begin position="517"/>
        <end position="539"/>
    </location>
</feature>
<dbReference type="Gene3D" id="1.20.1730.10">
    <property type="entry name" value="Sodium/glucose cotransporter"/>
    <property type="match status" value="1"/>
</dbReference>
<keyword evidence="5 9" id="KW-1133">Transmembrane helix</keyword>
<dbReference type="PROSITE" id="PS50283">
    <property type="entry name" value="NA_SOLUT_SYMP_3"/>
    <property type="match status" value="1"/>
</dbReference>
<accession>A0A8G1UDZ7</accession>
<evidence type="ECO:0000256" key="9">
    <source>
        <dbReference type="SAM" id="Phobius"/>
    </source>
</evidence>
<feature type="transmembrane region" description="Helical" evidence="9">
    <location>
        <begin position="165"/>
        <end position="184"/>
    </location>
</feature>
<feature type="transmembrane region" description="Helical" evidence="9">
    <location>
        <begin position="252"/>
        <end position="277"/>
    </location>
</feature>
<feature type="transmembrane region" description="Helical" evidence="9">
    <location>
        <begin position="48"/>
        <end position="68"/>
    </location>
</feature>
<dbReference type="EMBL" id="RJVJ01000001">
    <property type="protein sequence ID" value="ROR42192.1"/>
    <property type="molecule type" value="Genomic_DNA"/>
</dbReference>
<evidence type="ECO:0000256" key="6">
    <source>
        <dbReference type="ARBA" id="ARBA00023136"/>
    </source>
</evidence>
<evidence type="ECO:0000313" key="10">
    <source>
        <dbReference type="EMBL" id="ROR42192.1"/>
    </source>
</evidence>
<evidence type="ECO:0000256" key="1">
    <source>
        <dbReference type="ARBA" id="ARBA00004141"/>
    </source>
</evidence>
<keyword evidence="6 9" id="KW-0472">Membrane</keyword>
<feature type="transmembrane region" description="Helical" evidence="9">
    <location>
        <begin position="74"/>
        <end position="99"/>
    </location>
</feature>
<feature type="transmembrane region" description="Helical" evidence="9">
    <location>
        <begin position="334"/>
        <end position="365"/>
    </location>
</feature>
<dbReference type="InterPro" id="IPR050277">
    <property type="entry name" value="Sodium:Solute_Symporter"/>
</dbReference>
<dbReference type="Pfam" id="PF00474">
    <property type="entry name" value="SSF"/>
    <property type="match status" value="1"/>
</dbReference>
<evidence type="ECO:0000256" key="5">
    <source>
        <dbReference type="ARBA" id="ARBA00022989"/>
    </source>
</evidence>
<dbReference type="GO" id="GO:0005886">
    <property type="term" value="C:plasma membrane"/>
    <property type="evidence" value="ECO:0007669"/>
    <property type="project" value="TreeGrafter"/>
</dbReference>
<dbReference type="InterPro" id="IPR038377">
    <property type="entry name" value="Na/Glc_symporter_sf"/>
</dbReference>
<gene>
    <name evidence="10" type="ORF">EDD39_0307</name>
</gene>
<feature type="transmembrane region" description="Helical" evidence="9">
    <location>
        <begin position="386"/>
        <end position="405"/>
    </location>
</feature>
<dbReference type="GO" id="GO:0022857">
    <property type="term" value="F:transmembrane transporter activity"/>
    <property type="evidence" value="ECO:0007669"/>
    <property type="project" value="InterPro"/>
</dbReference>
<name>A0A8G1UDZ7_9ACTN</name>
<dbReference type="InterPro" id="IPR001734">
    <property type="entry name" value="Na/solute_symporter"/>
</dbReference>
<organism evidence="10 11">
    <name type="scientific">Kitasatospora cineracea</name>
    <dbReference type="NCBI Taxonomy" id="88074"/>
    <lineage>
        <taxon>Bacteria</taxon>
        <taxon>Bacillati</taxon>
        <taxon>Actinomycetota</taxon>
        <taxon>Actinomycetes</taxon>
        <taxon>Kitasatosporales</taxon>
        <taxon>Streptomycetaceae</taxon>
        <taxon>Kitasatospora</taxon>
    </lineage>
</organism>
<dbReference type="AlphaFoldDB" id="A0A8G1UDZ7"/>
<comment type="caution">
    <text evidence="10">The sequence shown here is derived from an EMBL/GenBank/DDBJ whole genome shotgun (WGS) entry which is preliminary data.</text>
</comment>
<feature type="transmembrane region" description="Helical" evidence="9">
    <location>
        <begin position="411"/>
        <end position="433"/>
    </location>
</feature>
<sequence length="539" mass="57328">MKHVDWTAMTVFLLFFAAVTVMGFLASRWRRAADAEHLHEWGLGGRSFGTWITWFLLGGDLYTAYTFIAVPAAIYAAGAAGFFAVPYTIIAYPLVFLFLPRLWSVSRVHGYVTPADFVRGRYGSRGLSVAVALTGILATMPYVALQLVGIQAVLDVLGVGGSGNWFLKDLPLFIAFGVLAAYTYSSGLRAPALIAFVKDALIYIVIIVAVVYIPMRLGGYGHVFDAAQHKFATPGPTGKPSGALVVGPSGQWAYATLAFGSALALFMYPHSVTGVLASKSRNTVRRNMAIMPAYSLMLGLLALLGFLAIAAGVGKGVKGYNSQLAVPQLFADMFPSWFAGVAFAAIGIGALVPAAIMSIAAANLFTRNVYKEFLKPDATPAEETRVAKIASLLVKVGALVFVLRMDKQVAINFQLLGGLWILQTAVALVAGLFTRWFHRWALLAGWAVGMVYGTWMAWGVSSAATKHFGGSNAKIPVIGETGYIGLTAFVLNLAVAVVLTLVLRALKAPEGADETSKADYSAEAGDEAVERAPQPAAAH</sequence>
<evidence type="ECO:0000313" key="11">
    <source>
        <dbReference type="Proteomes" id="UP000267408"/>
    </source>
</evidence>
<protein>
    <submittedName>
        <fullName evidence="10">SSS family solute:Na+ symporter</fullName>
    </submittedName>
</protein>
<keyword evidence="3" id="KW-0813">Transport</keyword>
<dbReference type="PANTHER" id="PTHR48086">
    <property type="entry name" value="SODIUM/PROLINE SYMPORTER-RELATED"/>
    <property type="match status" value="1"/>
</dbReference>